<accession>A0A939T902</accession>
<dbReference type="EMBL" id="JAGEOJ010000011">
    <property type="protein sequence ID" value="MBO2450877.1"/>
    <property type="molecule type" value="Genomic_DNA"/>
</dbReference>
<feature type="domain" description="EthD" evidence="1">
    <location>
        <begin position="11"/>
        <end position="89"/>
    </location>
</feature>
<dbReference type="SUPFAM" id="SSF54909">
    <property type="entry name" value="Dimeric alpha+beta barrel"/>
    <property type="match status" value="1"/>
</dbReference>
<organism evidence="2 3">
    <name type="scientific">Actinomadura barringtoniae</name>
    <dbReference type="NCBI Taxonomy" id="1427535"/>
    <lineage>
        <taxon>Bacteria</taxon>
        <taxon>Bacillati</taxon>
        <taxon>Actinomycetota</taxon>
        <taxon>Actinomycetes</taxon>
        <taxon>Streptosporangiales</taxon>
        <taxon>Thermomonosporaceae</taxon>
        <taxon>Actinomadura</taxon>
    </lineage>
</organism>
<gene>
    <name evidence="2" type="ORF">J4573_27535</name>
</gene>
<dbReference type="Pfam" id="PF07110">
    <property type="entry name" value="EthD"/>
    <property type="match status" value="1"/>
</dbReference>
<dbReference type="PANTHER" id="PTHR40260:SF2">
    <property type="entry name" value="BLR8190 PROTEIN"/>
    <property type="match status" value="1"/>
</dbReference>
<name>A0A939T902_9ACTN</name>
<evidence type="ECO:0000259" key="1">
    <source>
        <dbReference type="Pfam" id="PF07110"/>
    </source>
</evidence>
<dbReference type="Gene3D" id="3.30.70.100">
    <property type="match status" value="1"/>
</dbReference>
<reference evidence="2" key="1">
    <citation type="submission" date="2021-03" db="EMBL/GenBank/DDBJ databases">
        <authorList>
            <person name="Kanchanasin P."/>
            <person name="Saeng-In P."/>
            <person name="Phongsopitanun W."/>
            <person name="Yuki M."/>
            <person name="Kudo T."/>
            <person name="Ohkuma M."/>
            <person name="Tanasupawat S."/>
        </authorList>
    </citation>
    <scope>NUCLEOTIDE SEQUENCE</scope>
    <source>
        <strain evidence="2">GKU 128</strain>
    </source>
</reference>
<evidence type="ECO:0000313" key="3">
    <source>
        <dbReference type="Proteomes" id="UP000669179"/>
    </source>
</evidence>
<protein>
    <submittedName>
        <fullName evidence="2">EthD family reductase</fullName>
    </submittedName>
</protein>
<keyword evidence="3" id="KW-1185">Reference proteome</keyword>
<dbReference type="InterPro" id="IPR011008">
    <property type="entry name" value="Dimeric_a/b-barrel"/>
</dbReference>
<dbReference type="GO" id="GO:0016491">
    <property type="term" value="F:oxidoreductase activity"/>
    <property type="evidence" value="ECO:0007669"/>
    <property type="project" value="InterPro"/>
</dbReference>
<evidence type="ECO:0000313" key="2">
    <source>
        <dbReference type="EMBL" id="MBO2450877.1"/>
    </source>
</evidence>
<proteinExistence type="predicted"/>
<dbReference type="Proteomes" id="UP000669179">
    <property type="component" value="Unassembled WGS sequence"/>
</dbReference>
<dbReference type="AlphaFoldDB" id="A0A939T902"/>
<dbReference type="RefSeq" id="WP_208258752.1">
    <property type="nucleotide sequence ID" value="NZ_JAGEOJ010000011.1"/>
</dbReference>
<comment type="caution">
    <text evidence="2">The sequence shown here is derived from an EMBL/GenBank/DDBJ whole genome shotgun (WGS) entry which is preliminary data.</text>
</comment>
<dbReference type="InterPro" id="IPR009799">
    <property type="entry name" value="EthD_dom"/>
</dbReference>
<dbReference type="NCBIfam" id="TIGR02118">
    <property type="entry name" value="EthD family reductase"/>
    <property type="match status" value="1"/>
</dbReference>
<sequence>MYRLTILYGHPTDPEAFDAYYRDVHLPIARKMRGLKGWTIGHCEATVPGQRPPYHLIVGLYADTREDLEAILASPEGQAAVDDVSNFATGGVDFLYNRDEHILPAAEAPADF</sequence>
<dbReference type="PANTHER" id="PTHR40260">
    <property type="entry name" value="BLR8190 PROTEIN"/>
    <property type="match status" value="1"/>
</dbReference>